<evidence type="ECO:0000313" key="11">
    <source>
        <dbReference type="EMBL" id="GGM06412.1"/>
    </source>
</evidence>
<dbReference type="SMART" id="SM00220">
    <property type="entry name" value="S_TKc"/>
    <property type="match status" value="1"/>
</dbReference>
<accession>A0A917T1G2</accession>
<feature type="region of interest" description="Disordered" evidence="9">
    <location>
        <begin position="278"/>
        <end position="361"/>
    </location>
</feature>
<feature type="compositionally biased region" description="Low complexity" evidence="9">
    <location>
        <begin position="511"/>
        <end position="528"/>
    </location>
</feature>
<evidence type="ECO:0000256" key="4">
    <source>
        <dbReference type="ARBA" id="ARBA00022741"/>
    </source>
</evidence>
<proteinExistence type="predicted"/>
<evidence type="ECO:0000256" key="2">
    <source>
        <dbReference type="ARBA" id="ARBA00022527"/>
    </source>
</evidence>
<evidence type="ECO:0000256" key="1">
    <source>
        <dbReference type="ARBA" id="ARBA00012513"/>
    </source>
</evidence>
<dbReference type="EMBL" id="BMNA01000005">
    <property type="protein sequence ID" value="GGM06412.1"/>
    <property type="molecule type" value="Genomic_DNA"/>
</dbReference>
<dbReference type="EC" id="2.7.11.1" evidence="1"/>
<comment type="catalytic activity">
    <reaction evidence="8">
        <text>L-seryl-[protein] + ATP = O-phospho-L-seryl-[protein] + ADP + H(+)</text>
        <dbReference type="Rhea" id="RHEA:17989"/>
        <dbReference type="Rhea" id="RHEA-COMP:9863"/>
        <dbReference type="Rhea" id="RHEA-COMP:11604"/>
        <dbReference type="ChEBI" id="CHEBI:15378"/>
        <dbReference type="ChEBI" id="CHEBI:29999"/>
        <dbReference type="ChEBI" id="CHEBI:30616"/>
        <dbReference type="ChEBI" id="CHEBI:83421"/>
        <dbReference type="ChEBI" id="CHEBI:456216"/>
        <dbReference type="EC" id="2.7.11.1"/>
    </reaction>
</comment>
<evidence type="ECO:0000313" key="12">
    <source>
        <dbReference type="Proteomes" id="UP000655208"/>
    </source>
</evidence>
<evidence type="ECO:0000256" key="7">
    <source>
        <dbReference type="ARBA" id="ARBA00047899"/>
    </source>
</evidence>
<keyword evidence="5" id="KW-0418">Kinase</keyword>
<evidence type="ECO:0000259" key="10">
    <source>
        <dbReference type="PROSITE" id="PS50011"/>
    </source>
</evidence>
<dbReference type="GO" id="GO:0005524">
    <property type="term" value="F:ATP binding"/>
    <property type="evidence" value="ECO:0007669"/>
    <property type="project" value="UniProtKB-KW"/>
</dbReference>
<feature type="region of interest" description="Disordered" evidence="9">
    <location>
        <begin position="398"/>
        <end position="538"/>
    </location>
</feature>
<reference evidence="11" key="2">
    <citation type="submission" date="2020-09" db="EMBL/GenBank/DDBJ databases">
        <authorList>
            <person name="Sun Q."/>
            <person name="Zhou Y."/>
        </authorList>
    </citation>
    <scope>NUCLEOTIDE SEQUENCE</scope>
    <source>
        <strain evidence="11">CGMCC 4.7308</strain>
    </source>
</reference>
<evidence type="ECO:0000256" key="9">
    <source>
        <dbReference type="SAM" id="MobiDB-lite"/>
    </source>
</evidence>
<reference evidence="11" key="1">
    <citation type="journal article" date="2014" name="Int. J. Syst. Evol. Microbiol.">
        <title>Complete genome sequence of Corynebacterium casei LMG S-19264T (=DSM 44701T), isolated from a smear-ripened cheese.</title>
        <authorList>
            <consortium name="US DOE Joint Genome Institute (JGI-PGF)"/>
            <person name="Walter F."/>
            <person name="Albersmeier A."/>
            <person name="Kalinowski J."/>
            <person name="Ruckert C."/>
        </authorList>
    </citation>
    <scope>NUCLEOTIDE SEQUENCE</scope>
    <source>
        <strain evidence="11">CGMCC 4.7308</strain>
    </source>
</reference>
<evidence type="ECO:0000256" key="3">
    <source>
        <dbReference type="ARBA" id="ARBA00022679"/>
    </source>
</evidence>
<comment type="caution">
    <text evidence="11">The sequence shown here is derived from an EMBL/GenBank/DDBJ whole genome shotgun (WGS) entry which is preliminary data.</text>
</comment>
<evidence type="ECO:0000256" key="8">
    <source>
        <dbReference type="ARBA" id="ARBA00048679"/>
    </source>
</evidence>
<name>A0A917T1G2_9ACTN</name>
<keyword evidence="2" id="KW-0723">Serine/threonine-protein kinase</keyword>
<keyword evidence="6" id="KW-0067">ATP-binding</keyword>
<dbReference type="PROSITE" id="PS50011">
    <property type="entry name" value="PROTEIN_KINASE_DOM"/>
    <property type="match status" value="1"/>
</dbReference>
<dbReference type="InterPro" id="IPR050660">
    <property type="entry name" value="NEK_Ser/Thr_kinase"/>
</dbReference>
<dbReference type="PANTHER" id="PTHR43671">
    <property type="entry name" value="SERINE/THREONINE-PROTEIN KINASE NEK"/>
    <property type="match status" value="1"/>
</dbReference>
<feature type="compositionally biased region" description="Low complexity" evidence="9">
    <location>
        <begin position="475"/>
        <end position="498"/>
    </location>
</feature>
<dbReference type="PANTHER" id="PTHR43671:SF98">
    <property type="entry name" value="SERINE_THREONINE-PROTEIN KINASE NEK11"/>
    <property type="match status" value="1"/>
</dbReference>
<dbReference type="InterPro" id="IPR000719">
    <property type="entry name" value="Prot_kinase_dom"/>
</dbReference>
<dbReference type="Proteomes" id="UP000655208">
    <property type="component" value="Unassembled WGS sequence"/>
</dbReference>
<evidence type="ECO:0000256" key="6">
    <source>
        <dbReference type="ARBA" id="ARBA00022840"/>
    </source>
</evidence>
<feature type="compositionally biased region" description="Low complexity" evidence="9">
    <location>
        <begin position="406"/>
        <end position="461"/>
    </location>
</feature>
<dbReference type="Gene3D" id="1.10.510.10">
    <property type="entry name" value="Transferase(Phosphotransferase) domain 1"/>
    <property type="match status" value="1"/>
</dbReference>
<sequence length="666" mass="67383">MDNADAVAPRIPSVRSVDAQLAGYRLVEDVGVDPVGCTVRGVRVADGQPVRLTVTSDDDVAVLRRRAELAGAVDHPHVLPVREVVVDGELAALVTDDPAAGTLAALLHRRTRLTAGEVVTVLRPVAEALSVAHERGVLHGDLTAADVLFDPDGRPRLDGLGAVQAAEEVSGRGRRTPADVAPEVARGGPVTAASDVFGLGSLALACLTGAPAWASALDLEDVVVQATVGQWPDPGDGPGATPVGRLIRAMLDADPGHRPGAATVALQLRSAGRPVPVRFDDAAAPEGSGPGGSVSASGPGSRERSGRRSTAGRAARSGTGSAQDRRTAARRPARPFAGGSTGPRHRRPDADRSRSDDGSPATTWRRAAAVCVAAAVLVVVAVQVGLSWARWDDRGRAAAAVPPPSASGTAGPIATTTSPARARPTGMVGSGSAAPPGTAPGSSSAAARRTTAARRTSGRAAPPAPPARHRPSPAPAAVGSSTGTTSGGPSALSGDLGASPPPASGAGGRPAGPTSTPARPGADRATGSGATGGGSIGAVDRPAAWLDLVRELDQRRARAFVERRADVLDSVYTSTAAARAEDAARIGELRHRGWRVSGAAHRTVSVVRSPASGTVQLTVVDVLPAYRVLDDSGRQVASTPPRGAAARRWVLVRTAAGWRIDQVRSG</sequence>
<keyword evidence="3" id="KW-0808">Transferase</keyword>
<comment type="catalytic activity">
    <reaction evidence="7">
        <text>L-threonyl-[protein] + ATP = O-phospho-L-threonyl-[protein] + ADP + H(+)</text>
        <dbReference type="Rhea" id="RHEA:46608"/>
        <dbReference type="Rhea" id="RHEA-COMP:11060"/>
        <dbReference type="Rhea" id="RHEA-COMP:11605"/>
        <dbReference type="ChEBI" id="CHEBI:15378"/>
        <dbReference type="ChEBI" id="CHEBI:30013"/>
        <dbReference type="ChEBI" id="CHEBI:30616"/>
        <dbReference type="ChEBI" id="CHEBI:61977"/>
        <dbReference type="ChEBI" id="CHEBI:456216"/>
        <dbReference type="EC" id="2.7.11.1"/>
    </reaction>
</comment>
<gene>
    <name evidence="11" type="ORF">GCM10011594_28110</name>
</gene>
<protein>
    <recommendedName>
        <fullName evidence="1">non-specific serine/threonine protein kinase</fullName>
        <ecNumber evidence="1">2.7.11.1</ecNumber>
    </recommendedName>
</protein>
<dbReference type="AlphaFoldDB" id="A0A917T1G2"/>
<dbReference type="InterPro" id="IPR011009">
    <property type="entry name" value="Kinase-like_dom_sf"/>
</dbReference>
<feature type="compositionally biased region" description="Low complexity" evidence="9">
    <location>
        <begin position="308"/>
        <end position="322"/>
    </location>
</feature>
<keyword evidence="12" id="KW-1185">Reference proteome</keyword>
<dbReference type="Pfam" id="PF00069">
    <property type="entry name" value="Pkinase"/>
    <property type="match status" value="1"/>
</dbReference>
<feature type="compositionally biased region" description="Low complexity" evidence="9">
    <location>
        <begin position="282"/>
        <end position="300"/>
    </location>
</feature>
<dbReference type="SUPFAM" id="SSF56112">
    <property type="entry name" value="Protein kinase-like (PK-like)"/>
    <property type="match status" value="1"/>
</dbReference>
<keyword evidence="4" id="KW-0547">Nucleotide-binding</keyword>
<dbReference type="GO" id="GO:0004674">
    <property type="term" value="F:protein serine/threonine kinase activity"/>
    <property type="evidence" value="ECO:0007669"/>
    <property type="project" value="UniProtKB-KW"/>
</dbReference>
<feature type="compositionally biased region" description="Basic and acidic residues" evidence="9">
    <location>
        <begin position="348"/>
        <end position="357"/>
    </location>
</feature>
<feature type="domain" description="Protein kinase" evidence="10">
    <location>
        <begin position="24"/>
        <end position="276"/>
    </location>
</feature>
<evidence type="ECO:0000256" key="5">
    <source>
        <dbReference type="ARBA" id="ARBA00022777"/>
    </source>
</evidence>
<organism evidence="11 12">
    <name type="scientific">Nakamurella endophytica</name>
    <dbReference type="NCBI Taxonomy" id="1748367"/>
    <lineage>
        <taxon>Bacteria</taxon>
        <taxon>Bacillati</taxon>
        <taxon>Actinomycetota</taxon>
        <taxon>Actinomycetes</taxon>
        <taxon>Nakamurellales</taxon>
        <taxon>Nakamurellaceae</taxon>
        <taxon>Nakamurella</taxon>
    </lineage>
</organism>